<dbReference type="RefSeq" id="WP_140988679.1">
    <property type="nucleotide sequence ID" value="NZ_VHIQ01000001.1"/>
</dbReference>
<evidence type="ECO:0000256" key="2">
    <source>
        <dbReference type="ARBA" id="ARBA00004870"/>
    </source>
</evidence>
<gene>
    <name evidence="13 15" type="primary">lpxK</name>
    <name evidence="15" type="ORF">FJ651_01795</name>
</gene>
<dbReference type="Pfam" id="PF02606">
    <property type="entry name" value="LpxK"/>
    <property type="match status" value="1"/>
</dbReference>
<feature type="transmembrane region" description="Helical" evidence="14">
    <location>
        <begin position="7"/>
        <end position="23"/>
    </location>
</feature>
<dbReference type="EMBL" id="VHIQ01000001">
    <property type="protein sequence ID" value="TPV35670.1"/>
    <property type="molecule type" value="Genomic_DNA"/>
</dbReference>
<sequence>MKLLRKIVIVFVPVYWLITWFYHQVYNFGLLKSTKFNHPVICVGNLVVGGTGKTPMIEYLISVLSNQYKIAVLSRGYKRKTSGFVVADHKASAEQIGDEPFQIYGKFKQIIVAVDEQRKRGISRLLNMNNKPQVILLDDAFQHRQVRSGLNILLTAYNNLYCADMMLPTGNLREPKSGANRAEVIVVTKCPQDLSADEKQNIEKQLRLKAYQSLFFSSIQYENAIKNERNSIGLNDLIGKDFTLLTGIANPTPLVTFLEQNQMIFEHLEYPDHHFFTSEELQLLKTKPLIVTTEKDFVRLKGSLDNHKGLYYLPISIQIDFENRFNDIVKTFINTYSSTEA</sequence>
<dbReference type="UniPathway" id="UPA00359">
    <property type="reaction ID" value="UER00482"/>
</dbReference>
<comment type="function">
    <text evidence="1 13">Transfers the gamma-phosphate of ATP to the 4'-position of a tetraacyldisaccharide 1-phosphate intermediate (termed DS-1-P) to form tetraacyldisaccharide 1,4'-bis-phosphate (lipid IVA).</text>
</comment>
<evidence type="ECO:0000256" key="14">
    <source>
        <dbReference type="SAM" id="Phobius"/>
    </source>
</evidence>
<comment type="similarity">
    <text evidence="13">Belongs to the LpxK family.</text>
</comment>
<dbReference type="EC" id="2.7.1.130" evidence="3 13"/>
<keyword evidence="9 13" id="KW-0418">Kinase</keyword>
<dbReference type="GO" id="GO:0005886">
    <property type="term" value="C:plasma membrane"/>
    <property type="evidence" value="ECO:0007669"/>
    <property type="project" value="TreeGrafter"/>
</dbReference>
<dbReference type="SUPFAM" id="SSF52540">
    <property type="entry name" value="P-loop containing nucleoside triphosphate hydrolases"/>
    <property type="match status" value="1"/>
</dbReference>
<reference evidence="15 16" key="1">
    <citation type="submission" date="2019-06" db="EMBL/GenBank/DDBJ databases">
        <title>Flavobacteriaceae Paucihalobacterium erythroidium CWB-1, complete genome.</title>
        <authorList>
            <person name="Wu S."/>
        </authorList>
    </citation>
    <scope>NUCLEOTIDE SEQUENCE [LARGE SCALE GENOMIC DNA]</scope>
    <source>
        <strain evidence="15 16">CWB-1</strain>
    </source>
</reference>
<comment type="catalytic activity">
    <reaction evidence="13">
        <text>a lipid A disaccharide + ATP = a lipid IVA + ADP + H(+)</text>
        <dbReference type="Rhea" id="RHEA:67840"/>
        <dbReference type="ChEBI" id="CHEBI:15378"/>
        <dbReference type="ChEBI" id="CHEBI:30616"/>
        <dbReference type="ChEBI" id="CHEBI:176343"/>
        <dbReference type="ChEBI" id="CHEBI:176425"/>
        <dbReference type="ChEBI" id="CHEBI:456216"/>
        <dbReference type="EC" id="2.7.1.130"/>
    </reaction>
</comment>
<evidence type="ECO:0000256" key="13">
    <source>
        <dbReference type="HAMAP-Rule" id="MF_00409"/>
    </source>
</evidence>
<evidence type="ECO:0000256" key="8">
    <source>
        <dbReference type="ARBA" id="ARBA00022741"/>
    </source>
</evidence>
<evidence type="ECO:0000256" key="9">
    <source>
        <dbReference type="ARBA" id="ARBA00022777"/>
    </source>
</evidence>
<evidence type="ECO:0000256" key="10">
    <source>
        <dbReference type="ARBA" id="ARBA00022840"/>
    </source>
</evidence>
<dbReference type="InterPro" id="IPR003758">
    <property type="entry name" value="LpxK"/>
</dbReference>
<keyword evidence="14" id="KW-1133">Transmembrane helix</keyword>
<evidence type="ECO:0000256" key="6">
    <source>
        <dbReference type="ARBA" id="ARBA00022556"/>
    </source>
</evidence>
<keyword evidence="10 13" id="KW-0067">ATP-binding</keyword>
<dbReference type="AlphaFoldDB" id="A0A506PTW0"/>
<comment type="caution">
    <text evidence="15">The sequence shown here is derived from an EMBL/GenBank/DDBJ whole genome shotgun (WGS) entry which is preliminary data.</text>
</comment>
<evidence type="ECO:0000256" key="3">
    <source>
        <dbReference type="ARBA" id="ARBA00012071"/>
    </source>
</evidence>
<keyword evidence="14" id="KW-0472">Membrane</keyword>
<evidence type="ECO:0000256" key="4">
    <source>
        <dbReference type="ARBA" id="ARBA00016436"/>
    </source>
</evidence>
<keyword evidence="11 13" id="KW-0443">Lipid metabolism</keyword>
<evidence type="ECO:0000256" key="5">
    <source>
        <dbReference type="ARBA" id="ARBA00022516"/>
    </source>
</evidence>
<keyword evidence="7 13" id="KW-0808">Transferase</keyword>
<dbReference type="Proteomes" id="UP000317332">
    <property type="component" value="Unassembled WGS sequence"/>
</dbReference>
<dbReference type="GO" id="GO:0009245">
    <property type="term" value="P:lipid A biosynthetic process"/>
    <property type="evidence" value="ECO:0007669"/>
    <property type="project" value="UniProtKB-UniRule"/>
</dbReference>
<keyword evidence="5 13" id="KW-0444">Lipid biosynthesis</keyword>
<evidence type="ECO:0000256" key="7">
    <source>
        <dbReference type="ARBA" id="ARBA00022679"/>
    </source>
</evidence>
<keyword evidence="14" id="KW-0812">Transmembrane</keyword>
<dbReference type="GO" id="GO:0009244">
    <property type="term" value="P:lipopolysaccharide core region biosynthetic process"/>
    <property type="evidence" value="ECO:0007669"/>
    <property type="project" value="TreeGrafter"/>
</dbReference>
<evidence type="ECO:0000313" key="16">
    <source>
        <dbReference type="Proteomes" id="UP000317332"/>
    </source>
</evidence>
<evidence type="ECO:0000313" key="15">
    <source>
        <dbReference type="EMBL" id="TPV35670.1"/>
    </source>
</evidence>
<feature type="binding site" evidence="13">
    <location>
        <begin position="47"/>
        <end position="54"/>
    </location>
    <ligand>
        <name>ATP</name>
        <dbReference type="ChEBI" id="CHEBI:30616"/>
    </ligand>
</feature>
<dbReference type="HAMAP" id="MF_00409">
    <property type="entry name" value="LpxK"/>
    <property type="match status" value="1"/>
</dbReference>
<comment type="pathway">
    <text evidence="2 13">Glycolipid biosynthesis; lipid IV(A) biosynthesis; lipid IV(A) from (3R)-3-hydroxytetradecanoyl-[acyl-carrier-protein] and UDP-N-acetyl-alpha-D-glucosamine: step 6/6.</text>
</comment>
<dbReference type="GO" id="GO:0009029">
    <property type="term" value="F:lipid-A 4'-kinase activity"/>
    <property type="evidence" value="ECO:0007669"/>
    <property type="project" value="UniProtKB-UniRule"/>
</dbReference>
<dbReference type="OrthoDB" id="9766423at2"/>
<dbReference type="PANTHER" id="PTHR42724:SF1">
    <property type="entry name" value="TETRAACYLDISACCHARIDE 4'-KINASE, MITOCHONDRIAL-RELATED"/>
    <property type="match status" value="1"/>
</dbReference>
<dbReference type="GO" id="GO:0005524">
    <property type="term" value="F:ATP binding"/>
    <property type="evidence" value="ECO:0007669"/>
    <property type="project" value="UniProtKB-UniRule"/>
</dbReference>
<accession>A0A506PTW0</accession>
<keyword evidence="8 13" id="KW-0547">Nucleotide-binding</keyword>
<keyword evidence="16" id="KW-1185">Reference proteome</keyword>
<proteinExistence type="inferred from homology"/>
<organism evidence="15 16">
    <name type="scientific">Paucihalobacter ruber</name>
    <dbReference type="NCBI Taxonomy" id="2567861"/>
    <lineage>
        <taxon>Bacteria</taxon>
        <taxon>Pseudomonadati</taxon>
        <taxon>Bacteroidota</taxon>
        <taxon>Flavobacteriia</taxon>
        <taxon>Flavobacteriales</taxon>
        <taxon>Flavobacteriaceae</taxon>
        <taxon>Paucihalobacter</taxon>
    </lineage>
</organism>
<dbReference type="InterPro" id="IPR027417">
    <property type="entry name" value="P-loop_NTPase"/>
</dbReference>
<evidence type="ECO:0000256" key="11">
    <source>
        <dbReference type="ARBA" id="ARBA00023098"/>
    </source>
</evidence>
<evidence type="ECO:0000256" key="12">
    <source>
        <dbReference type="ARBA" id="ARBA00029757"/>
    </source>
</evidence>
<name>A0A506PTW0_9FLAO</name>
<protein>
    <recommendedName>
        <fullName evidence="4 13">Tetraacyldisaccharide 4'-kinase</fullName>
        <ecNumber evidence="3 13">2.7.1.130</ecNumber>
    </recommendedName>
    <alternativeName>
        <fullName evidence="12 13">Lipid A 4'-kinase</fullName>
    </alternativeName>
</protein>
<keyword evidence="6 13" id="KW-0441">Lipid A biosynthesis</keyword>
<dbReference type="NCBIfam" id="TIGR00682">
    <property type="entry name" value="lpxK"/>
    <property type="match status" value="1"/>
</dbReference>
<evidence type="ECO:0000256" key="1">
    <source>
        <dbReference type="ARBA" id="ARBA00002274"/>
    </source>
</evidence>
<dbReference type="PANTHER" id="PTHR42724">
    <property type="entry name" value="TETRAACYLDISACCHARIDE 4'-KINASE"/>
    <property type="match status" value="1"/>
</dbReference>